<dbReference type="PROSITE" id="PS00201">
    <property type="entry name" value="FLAVODOXIN"/>
    <property type="match status" value="1"/>
</dbReference>
<dbReference type="GO" id="GO:0009055">
    <property type="term" value="F:electron transfer activity"/>
    <property type="evidence" value="ECO:0007669"/>
    <property type="project" value="InterPro"/>
</dbReference>
<evidence type="ECO:0000256" key="3">
    <source>
        <dbReference type="ARBA" id="ARBA00022643"/>
    </source>
</evidence>
<organism evidence="5 6">
    <name type="scientific">Pseudomonas gingeri</name>
    <dbReference type="NCBI Taxonomy" id="117681"/>
    <lineage>
        <taxon>Bacteria</taxon>
        <taxon>Pseudomonadati</taxon>
        <taxon>Pseudomonadota</taxon>
        <taxon>Gammaproteobacteria</taxon>
        <taxon>Pseudomonadales</taxon>
        <taxon>Pseudomonadaceae</taxon>
        <taxon>Pseudomonas</taxon>
    </lineage>
</organism>
<evidence type="ECO:0000313" key="6">
    <source>
        <dbReference type="Proteomes" id="UP000520592"/>
    </source>
</evidence>
<dbReference type="GO" id="GO:0016655">
    <property type="term" value="F:oxidoreductase activity, acting on NAD(P)H, quinone or similar compound as acceptor"/>
    <property type="evidence" value="ECO:0007669"/>
    <property type="project" value="UniProtKB-ARBA"/>
</dbReference>
<feature type="domain" description="Flavodoxin-like" evidence="4">
    <location>
        <begin position="3"/>
        <end position="150"/>
    </location>
</feature>
<dbReference type="EMBL" id="JACAQD010000013">
    <property type="protein sequence ID" value="NWC33274.1"/>
    <property type="molecule type" value="Genomic_DNA"/>
</dbReference>
<evidence type="ECO:0000313" key="5">
    <source>
        <dbReference type="EMBL" id="NWC33274.1"/>
    </source>
</evidence>
<comment type="cofactor">
    <cofactor evidence="1">
        <name>FMN</name>
        <dbReference type="ChEBI" id="CHEBI:58210"/>
    </cofactor>
</comment>
<dbReference type="PROSITE" id="PS50902">
    <property type="entry name" value="FLAVODOXIN_LIKE"/>
    <property type="match status" value="1"/>
</dbReference>
<dbReference type="GO" id="GO:0010181">
    <property type="term" value="F:FMN binding"/>
    <property type="evidence" value="ECO:0007669"/>
    <property type="project" value="InterPro"/>
</dbReference>
<evidence type="ECO:0000259" key="4">
    <source>
        <dbReference type="PROSITE" id="PS50902"/>
    </source>
</evidence>
<dbReference type="Gene3D" id="3.40.50.360">
    <property type="match status" value="2"/>
</dbReference>
<dbReference type="InterPro" id="IPR008254">
    <property type="entry name" value="Flavodoxin/NO_synth"/>
</dbReference>
<name>A0A7Y8CKK7_9PSED</name>
<keyword evidence="2" id="KW-0285">Flavoprotein</keyword>
<proteinExistence type="predicted"/>
<reference evidence="5 6" key="1">
    <citation type="submission" date="2020-04" db="EMBL/GenBank/DDBJ databases">
        <title>Molecular characterization of pseudomonads from Agaricus bisporus reveal novel blotch 2 pathogens in Western Europe.</title>
        <authorList>
            <person name="Taparia T."/>
            <person name="Krijger M."/>
            <person name="Haynes E."/>
            <person name="Elpinstone J.G."/>
            <person name="Noble R."/>
            <person name="Van Der Wolf J."/>
        </authorList>
    </citation>
    <scope>NUCLEOTIDE SEQUENCE [LARGE SCALE GENOMIC DNA]</scope>
    <source>
        <strain evidence="5 6">IPO3737</strain>
    </source>
</reference>
<dbReference type="SUPFAM" id="SSF52218">
    <property type="entry name" value="Flavoproteins"/>
    <property type="match status" value="1"/>
</dbReference>
<dbReference type="Proteomes" id="UP000520592">
    <property type="component" value="Unassembled WGS sequence"/>
</dbReference>
<dbReference type="InterPro" id="IPR029039">
    <property type="entry name" value="Flavoprotein-like_sf"/>
</dbReference>
<protein>
    <recommendedName>
        <fullName evidence="4">Flavodoxin-like domain-containing protein</fullName>
    </recommendedName>
</protein>
<accession>A0A7Y8CKK7</accession>
<sequence length="150" mass="15713">MLITIVYDSHYGHTRKQAEAVAQGAGSVAGAKVSLLALGSDAVSWEALEKSDAIIFGSPTYNSMIWVGLDLMPGNNNSKGSVNDLNRLGSWIGAMAQSNADQGPDDGPIDSDLRTAAHLGQRVATLTRRFLNGTEPTVGQARESAEAVTA</sequence>
<dbReference type="Pfam" id="PF00258">
    <property type="entry name" value="Flavodoxin_1"/>
    <property type="match status" value="1"/>
</dbReference>
<evidence type="ECO:0000256" key="2">
    <source>
        <dbReference type="ARBA" id="ARBA00022630"/>
    </source>
</evidence>
<dbReference type="InterPro" id="IPR001226">
    <property type="entry name" value="Flavodoxin_CS"/>
</dbReference>
<evidence type="ECO:0000256" key="1">
    <source>
        <dbReference type="ARBA" id="ARBA00001917"/>
    </source>
</evidence>
<keyword evidence="3" id="KW-0288">FMN</keyword>
<comment type="caution">
    <text evidence="5">The sequence shown here is derived from an EMBL/GenBank/DDBJ whole genome shotgun (WGS) entry which is preliminary data.</text>
</comment>
<dbReference type="RefSeq" id="WP_177055593.1">
    <property type="nucleotide sequence ID" value="NZ_JACAPS010000004.1"/>
</dbReference>
<dbReference type="AlphaFoldDB" id="A0A7Y8CKK7"/>
<gene>
    <name evidence="5" type="ORF">HX876_12795</name>
</gene>